<evidence type="ECO:0000256" key="6">
    <source>
        <dbReference type="SAM" id="SignalP"/>
    </source>
</evidence>
<accession>A0A168PWJ1</accession>
<dbReference type="FunCoup" id="A0A168PWJ1">
    <property type="interactions" value="339"/>
</dbReference>
<dbReference type="Pfam" id="PF00012">
    <property type="entry name" value="HSP70"/>
    <property type="match status" value="2"/>
</dbReference>
<feature type="region of interest" description="Disordered" evidence="5">
    <location>
        <begin position="585"/>
        <end position="620"/>
    </location>
</feature>
<keyword evidence="1" id="KW-0547">Nucleotide-binding</keyword>
<dbReference type="GO" id="GO:0030968">
    <property type="term" value="P:endoplasmic reticulum unfolded protein response"/>
    <property type="evidence" value="ECO:0007669"/>
    <property type="project" value="TreeGrafter"/>
</dbReference>
<dbReference type="FunFam" id="1.20.1270.10:FF:000002">
    <property type="entry name" value="Heat shock 70 kDa protein 4"/>
    <property type="match status" value="1"/>
</dbReference>
<feature type="region of interest" description="Disordered" evidence="5">
    <location>
        <begin position="838"/>
        <end position="893"/>
    </location>
</feature>
<keyword evidence="2" id="KW-0256">Endoplasmic reticulum</keyword>
<reference evidence="7" key="1">
    <citation type="submission" date="2016-04" db="EMBL/GenBank/DDBJ databases">
        <authorList>
            <person name="Evans L.H."/>
            <person name="Alamgir A."/>
            <person name="Owens N."/>
            <person name="Weber N.D."/>
            <person name="Virtaneva K."/>
            <person name="Barbian K."/>
            <person name="Babar A."/>
            <person name="Rosenke K."/>
        </authorList>
    </citation>
    <scope>NUCLEOTIDE SEQUENCE [LARGE SCALE GENOMIC DNA]</scope>
    <source>
        <strain evidence="7">CBS 101.48</strain>
    </source>
</reference>
<dbReference type="OMA" id="SRTPMIQ"/>
<organism evidence="7">
    <name type="scientific">Absidia glauca</name>
    <name type="common">Pin mould</name>
    <dbReference type="NCBI Taxonomy" id="4829"/>
    <lineage>
        <taxon>Eukaryota</taxon>
        <taxon>Fungi</taxon>
        <taxon>Fungi incertae sedis</taxon>
        <taxon>Mucoromycota</taxon>
        <taxon>Mucoromycotina</taxon>
        <taxon>Mucoromycetes</taxon>
        <taxon>Mucorales</taxon>
        <taxon>Cunninghamellaceae</taxon>
        <taxon>Absidia</taxon>
    </lineage>
</organism>
<evidence type="ECO:0000313" key="8">
    <source>
        <dbReference type="Proteomes" id="UP000078561"/>
    </source>
</evidence>
<keyword evidence="4" id="KW-0143">Chaperone</keyword>
<evidence type="ECO:0000256" key="4">
    <source>
        <dbReference type="ARBA" id="ARBA00023186"/>
    </source>
</evidence>
<feature type="compositionally biased region" description="Polar residues" evidence="5">
    <location>
        <begin position="593"/>
        <end position="617"/>
    </location>
</feature>
<dbReference type="GO" id="GO:0034663">
    <property type="term" value="C:endoplasmic reticulum chaperone complex"/>
    <property type="evidence" value="ECO:0007669"/>
    <property type="project" value="TreeGrafter"/>
</dbReference>
<dbReference type="OrthoDB" id="10262720at2759"/>
<dbReference type="PANTHER" id="PTHR45639:SF3">
    <property type="entry name" value="HYPOXIA UP-REGULATED PROTEIN 1"/>
    <property type="match status" value="1"/>
</dbReference>
<dbReference type="SUPFAM" id="SSF100934">
    <property type="entry name" value="Heat shock protein 70kD (HSP70), C-terminal subdomain"/>
    <property type="match status" value="1"/>
</dbReference>
<dbReference type="Gene3D" id="3.30.30.30">
    <property type="match status" value="1"/>
</dbReference>
<dbReference type="Gene3D" id="3.90.640.10">
    <property type="entry name" value="Actin, Chain A, domain 4"/>
    <property type="match status" value="1"/>
</dbReference>
<evidence type="ECO:0000256" key="5">
    <source>
        <dbReference type="SAM" id="MobiDB-lite"/>
    </source>
</evidence>
<evidence type="ECO:0000256" key="2">
    <source>
        <dbReference type="ARBA" id="ARBA00022824"/>
    </source>
</evidence>
<evidence type="ECO:0000256" key="3">
    <source>
        <dbReference type="ARBA" id="ARBA00022840"/>
    </source>
</evidence>
<dbReference type="InterPro" id="IPR029047">
    <property type="entry name" value="HSP70_peptide-bd_sf"/>
</dbReference>
<dbReference type="CDD" id="cd10230">
    <property type="entry name" value="ASKHA_NBD_HSP70_HYOU1"/>
    <property type="match status" value="1"/>
</dbReference>
<dbReference type="PRINTS" id="PR00301">
    <property type="entry name" value="HEATSHOCK70"/>
</dbReference>
<feature type="compositionally biased region" description="Basic residues" evidence="5">
    <location>
        <begin position="839"/>
        <end position="848"/>
    </location>
</feature>
<evidence type="ECO:0000313" key="7">
    <source>
        <dbReference type="EMBL" id="SAM03106.1"/>
    </source>
</evidence>
<dbReference type="AlphaFoldDB" id="A0A168PWJ1"/>
<dbReference type="SUPFAM" id="SSF53067">
    <property type="entry name" value="Actin-like ATPase domain"/>
    <property type="match status" value="2"/>
</dbReference>
<protein>
    <submittedName>
        <fullName evidence="7">Uncharacterized protein</fullName>
    </submittedName>
</protein>
<feature type="signal peptide" evidence="6">
    <location>
        <begin position="1"/>
        <end position="24"/>
    </location>
</feature>
<keyword evidence="6" id="KW-0732">Signal</keyword>
<keyword evidence="3" id="KW-0067">ATP-binding</keyword>
<dbReference type="GO" id="GO:0140662">
    <property type="term" value="F:ATP-dependent protein folding chaperone"/>
    <property type="evidence" value="ECO:0007669"/>
    <property type="project" value="InterPro"/>
</dbReference>
<dbReference type="Gene3D" id="2.60.34.10">
    <property type="entry name" value="Substrate Binding Domain Of DNAk, Chain A, domain 1"/>
    <property type="match status" value="1"/>
</dbReference>
<dbReference type="Gene3D" id="3.30.420.40">
    <property type="match status" value="2"/>
</dbReference>
<proteinExistence type="predicted"/>
<dbReference type="STRING" id="4829.A0A168PWJ1"/>
<evidence type="ECO:0000256" key="1">
    <source>
        <dbReference type="ARBA" id="ARBA00022741"/>
    </source>
</evidence>
<dbReference type="Gene3D" id="1.20.1270.10">
    <property type="match status" value="1"/>
</dbReference>
<feature type="compositionally biased region" description="Low complexity" evidence="5">
    <location>
        <begin position="849"/>
        <end position="875"/>
    </location>
</feature>
<keyword evidence="8" id="KW-1185">Reference proteome</keyword>
<dbReference type="FunFam" id="3.90.640.10:FF:000004">
    <property type="entry name" value="Heat shock 70 kDa protein 4"/>
    <property type="match status" value="1"/>
</dbReference>
<sequence length="893" mass="99922">MTSRWIGLLIYVIGVLFLVQEAQAAVMSIDYGTEWFKVGLIKPGMPLDVALNKDSKRKTQSVVTIRHDERIYGSDAVSLAGRFPHLTYFNLKSILAKPYDDKHAEEYRSRFVNDMQLNADRGNMPSFLHNETNYLAVEELIAYQFQNAKKQAADTAGEDVKDVVITVTPFATQHERQAILDAAELAGLNVLSLMHDETAGKKKTRSAEETHVTNIWYMSFVVALNYAINRQFTTTPEYHMFYDMGAGSTVASIVSFSNVEVKEGKKRTKSTPQLEVKAVGFDRTLGGHEFDVRLQKLLADGFMEQNKKTLSSSIYDSHGAMARLLKEATRVKQILSANTETMASVEGLHEDKDFKMKVTRQQLESLCQDLLDRVAGPILTALDKSGMTVDNIQSLVLVGGNVRVPSIQKKLIGIVGNERIAKNVNADEAAVLGAAFYGASLSNQFRLTKEIKIKDVTSFPIEVLYETESGDASESILFNEFDALNARKTMTFKRLSDFDLQLNYATDSKNRDILDRIAHIKVSGLTSALEKYKEDIKQSSTPPKVRVVFEMSPSGLLSVPEAYVNIELPDNKSFTDKVKSFFGSKEDKEATSEQDSSENAQVKLNETDSTQNSTTGTEEPIKAEPVLTKVALEVEYIPEGPLPLSDAEKLVVKKRIRSLDLMDKQRFTREEAKNNLESFVYRSLDFLYDDTVALVSTEEQQEELREQLSETSDWLYDEGEHADTKAYVDRMAALKSLEAPIAFRRSEYLVRDDTNQKVGKSVLMVQTFVDNLRKAPEAEQYHTEEELEKALSVAKAAEEWIQDKLKLQLALTPVDEPVLTSKDASAKAKEVDEALMQLIRKKKPKAPKKTNTTPKNDSATDDGSSASDDNSTTTDKNADQGTNDDQEHTHDEL</sequence>
<dbReference type="GO" id="GO:0005524">
    <property type="term" value="F:ATP binding"/>
    <property type="evidence" value="ECO:0007669"/>
    <property type="project" value="UniProtKB-KW"/>
</dbReference>
<dbReference type="InterPro" id="IPR043129">
    <property type="entry name" value="ATPase_NBD"/>
</dbReference>
<dbReference type="EMBL" id="LT554051">
    <property type="protein sequence ID" value="SAM03106.1"/>
    <property type="molecule type" value="Genomic_DNA"/>
</dbReference>
<name>A0A168PWJ1_ABSGL</name>
<feature type="chain" id="PRO_5007899712" evidence="6">
    <location>
        <begin position="25"/>
        <end position="893"/>
    </location>
</feature>
<dbReference type="InterPro" id="IPR029048">
    <property type="entry name" value="HSP70_C_sf"/>
</dbReference>
<gene>
    <name evidence="7" type="primary">ABSGL_08924.1 scaffold 10588</name>
</gene>
<dbReference type="InParanoid" id="A0A168PWJ1"/>
<dbReference type="InterPro" id="IPR013126">
    <property type="entry name" value="Hsp_70_fam"/>
</dbReference>
<dbReference type="PANTHER" id="PTHR45639">
    <property type="entry name" value="HSC70CB, ISOFORM G-RELATED"/>
    <property type="match status" value="1"/>
</dbReference>
<dbReference type="Proteomes" id="UP000078561">
    <property type="component" value="Unassembled WGS sequence"/>
</dbReference>